<proteinExistence type="inferred from homology"/>
<dbReference type="InterPro" id="IPR041921">
    <property type="entry name" value="NuoE_N"/>
</dbReference>
<keyword evidence="5" id="KW-0411">Iron-sulfur</keyword>
<evidence type="ECO:0000256" key="6">
    <source>
        <dbReference type="ARBA" id="ARBA00034078"/>
    </source>
</evidence>
<keyword evidence="7" id="KW-0830">Ubiquinone</keyword>
<dbReference type="GO" id="GO:0003954">
    <property type="term" value="F:NADH dehydrogenase activity"/>
    <property type="evidence" value="ECO:0007669"/>
    <property type="project" value="TreeGrafter"/>
</dbReference>
<keyword evidence="7" id="KW-0560">Oxidoreductase</keyword>
<dbReference type="Gene3D" id="3.40.30.10">
    <property type="entry name" value="Glutaredoxin"/>
    <property type="match status" value="1"/>
</dbReference>
<organism evidence="7">
    <name type="scientific">hydrothermal vent metagenome</name>
    <dbReference type="NCBI Taxonomy" id="652676"/>
    <lineage>
        <taxon>unclassified sequences</taxon>
        <taxon>metagenomes</taxon>
        <taxon>ecological metagenomes</taxon>
    </lineage>
</organism>
<comment type="similarity">
    <text evidence="1">Belongs to the complex I 24 kDa subunit family.</text>
</comment>
<dbReference type="FunFam" id="1.10.10.1590:FF:000001">
    <property type="entry name" value="NADH-quinone oxidoreductase subunit E"/>
    <property type="match status" value="1"/>
</dbReference>
<reference evidence="7" key="1">
    <citation type="submission" date="2018-06" db="EMBL/GenBank/DDBJ databases">
        <authorList>
            <person name="Zhirakovskaya E."/>
        </authorList>
    </citation>
    <scope>NUCLEOTIDE SEQUENCE</scope>
</reference>
<dbReference type="InterPro" id="IPR042128">
    <property type="entry name" value="NuoE_dom"/>
</dbReference>
<comment type="cofactor">
    <cofactor evidence="6">
        <name>[2Fe-2S] cluster</name>
        <dbReference type="ChEBI" id="CHEBI:190135"/>
    </cofactor>
</comment>
<accession>A0A3B0XEC0</accession>
<dbReference type="EC" id="1.6.5.3" evidence="7"/>
<dbReference type="NCBIfam" id="TIGR01958">
    <property type="entry name" value="nuoE_fam"/>
    <property type="match status" value="1"/>
</dbReference>
<keyword evidence="4" id="KW-0408">Iron</keyword>
<protein>
    <submittedName>
        <fullName evidence="7">NADH-ubiquinone oxidoreductase chain E</fullName>
        <ecNumber evidence="7">1.6.5.3</ecNumber>
    </submittedName>
</protein>
<dbReference type="GO" id="GO:0051537">
    <property type="term" value="F:2 iron, 2 sulfur cluster binding"/>
    <property type="evidence" value="ECO:0007669"/>
    <property type="project" value="UniProtKB-KW"/>
</dbReference>
<evidence type="ECO:0000256" key="5">
    <source>
        <dbReference type="ARBA" id="ARBA00023014"/>
    </source>
</evidence>
<dbReference type="PANTHER" id="PTHR10371">
    <property type="entry name" value="NADH DEHYDROGENASE UBIQUINONE FLAVOPROTEIN 2, MITOCHONDRIAL"/>
    <property type="match status" value="1"/>
</dbReference>
<evidence type="ECO:0000256" key="4">
    <source>
        <dbReference type="ARBA" id="ARBA00023004"/>
    </source>
</evidence>
<evidence type="ECO:0000256" key="1">
    <source>
        <dbReference type="ARBA" id="ARBA00010643"/>
    </source>
</evidence>
<evidence type="ECO:0000256" key="3">
    <source>
        <dbReference type="ARBA" id="ARBA00022723"/>
    </source>
</evidence>
<keyword evidence="3" id="KW-0479">Metal-binding</keyword>
<evidence type="ECO:0000313" key="7">
    <source>
        <dbReference type="EMBL" id="VAW66655.1"/>
    </source>
</evidence>
<dbReference type="AlphaFoldDB" id="A0A3B0XEC0"/>
<dbReference type="InterPro" id="IPR002023">
    <property type="entry name" value="NuoE-like"/>
</dbReference>
<dbReference type="PANTHER" id="PTHR10371:SF3">
    <property type="entry name" value="NADH DEHYDROGENASE [UBIQUINONE] FLAVOPROTEIN 2, MITOCHONDRIAL"/>
    <property type="match status" value="1"/>
</dbReference>
<dbReference type="SUPFAM" id="SSF52833">
    <property type="entry name" value="Thioredoxin-like"/>
    <property type="match status" value="1"/>
</dbReference>
<evidence type="ECO:0000256" key="2">
    <source>
        <dbReference type="ARBA" id="ARBA00022714"/>
    </source>
</evidence>
<dbReference type="CDD" id="cd03064">
    <property type="entry name" value="TRX_Fd_NuoE"/>
    <property type="match status" value="1"/>
</dbReference>
<dbReference type="InterPro" id="IPR036249">
    <property type="entry name" value="Thioredoxin-like_sf"/>
</dbReference>
<dbReference type="GO" id="GO:0046872">
    <property type="term" value="F:metal ion binding"/>
    <property type="evidence" value="ECO:0007669"/>
    <property type="project" value="UniProtKB-KW"/>
</dbReference>
<keyword evidence="2" id="KW-0001">2Fe-2S</keyword>
<dbReference type="Pfam" id="PF01257">
    <property type="entry name" value="2Fe-2S_thioredx"/>
    <property type="match status" value="1"/>
</dbReference>
<gene>
    <name evidence="7" type="ORF">MNBD_GAMMA09-3577</name>
</gene>
<sequence length="163" mass="18191">MTAKQILTAHTLEEIAEWESRYPPEHKKSALLAALRATQHQNDGFLTVPLMDAVADKLELSKIEVYEVASFYSMYELNPVGRHNVAVCTNVCCMLMGSDTIVDHLQKKLGIKLGESTSDGRIYLKVEEECLAACAGGPMMQVDHKYYTDLTPEKVDEIIDALE</sequence>
<name>A0A3B0XEC0_9ZZZZ</name>
<dbReference type="PIRSF" id="PIRSF000216">
    <property type="entry name" value="NADH_DH_24kDa"/>
    <property type="match status" value="1"/>
</dbReference>
<dbReference type="Gene3D" id="1.10.10.1590">
    <property type="entry name" value="NADH-quinone oxidoreductase subunit E"/>
    <property type="match status" value="1"/>
</dbReference>
<dbReference type="EMBL" id="UOFI01000084">
    <property type="protein sequence ID" value="VAW66655.1"/>
    <property type="molecule type" value="Genomic_DNA"/>
</dbReference>